<keyword evidence="9 12" id="KW-0201">Cytochrome c-type biogenesis</keyword>
<dbReference type="GO" id="GO:0017004">
    <property type="term" value="P:cytochrome complex assembly"/>
    <property type="evidence" value="ECO:0007669"/>
    <property type="project" value="UniProtKB-KW"/>
</dbReference>
<protein>
    <recommendedName>
        <fullName evidence="4 12">Heme exporter protein B</fullName>
    </recommendedName>
</protein>
<feature type="transmembrane region" description="Helical" evidence="13">
    <location>
        <begin position="21"/>
        <end position="40"/>
    </location>
</feature>
<organism evidence="14 15">
    <name type="scientific">Aliidongia dinghuensis</name>
    <dbReference type="NCBI Taxonomy" id="1867774"/>
    <lineage>
        <taxon>Bacteria</taxon>
        <taxon>Pseudomonadati</taxon>
        <taxon>Pseudomonadota</taxon>
        <taxon>Alphaproteobacteria</taxon>
        <taxon>Rhodospirillales</taxon>
        <taxon>Dongiaceae</taxon>
        <taxon>Aliidongia</taxon>
    </lineage>
</organism>
<evidence type="ECO:0000256" key="13">
    <source>
        <dbReference type="SAM" id="Phobius"/>
    </source>
</evidence>
<evidence type="ECO:0000256" key="3">
    <source>
        <dbReference type="ARBA" id="ARBA00010544"/>
    </source>
</evidence>
<comment type="similarity">
    <text evidence="3 12">Belongs to the CcmB/CycW/HelB family.</text>
</comment>
<dbReference type="GO" id="GO:0015232">
    <property type="term" value="F:heme transmembrane transporter activity"/>
    <property type="evidence" value="ECO:0007669"/>
    <property type="project" value="InterPro"/>
</dbReference>
<dbReference type="Pfam" id="PF03379">
    <property type="entry name" value="CcmB"/>
    <property type="match status" value="1"/>
</dbReference>
<feature type="transmembrane region" description="Helical" evidence="13">
    <location>
        <begin position="193"/>
        <end position="215"/>
    </location>
</feature>
<comment type="subcellular location">
    <subcellularLocation>
        <location evidence="2">Cell inner membrane</location>
        <topology evidence="2">Multi-pass membrane protein</topology>
    </subcellularLocation>
</comment>
<keyword evidence="10 13" id="KW-1133">Transmembrane helix</keyword>
<comment type="function">
    <text evidence="1 12">Required for the export of heme to the periplasm for the biogenesis of c-type cytochromes.</text>
</comment>
<evidence type="ECO:0000256" key="5">
    <source>
        <dbReference type="ARBA" id="ARBA00022448"/>
    </source>
</evidence>
<evidence type="ECO:0000256" key="4">
    <source>
        <dbReference type="ARBA" id="ARBA00016452"/>
    </source>
</evidence>
<dbReference type="NCBIfam" id="TIGR01190">
    <property type="entry name" value="ccmB"/>
    <property type="match status" value="1"/>
</dbReference>
<keyword evidence="6 12" id="KW-1003">Cell membrane</keyword>
<feature type="transmembrane region" description="Helical" evidence="13">
    <location>
        <begin position="158"/>
        <end position="181"/>
    </location>
</feature>
<dbReference type="GO" id="GO:0005886">
    <property type="term" value="C:plasma membrane"/>
    <property type="evidence" value="ECO:0007669"/>
    <property type="project" value="UniProtKB-SubCell"/>
</dbReference>
<reference evidence="14" key="1">
    <citation type="journal article" date="2014" name="Int. J. Syst. Evol. Microbiol.">
        <title>Complete genome sequence of Corynebacterium casei LMG S-19264T (=DSM 44701T), isolated from a smear-ripened cheese.</title>
        <authorList>
            <consortium name="US DOE Joint Genome Institute (JGI-PGF)"/>
            <person name="Walter F."/>
            <person name="Albersmeier A."/>
            <person name="Kalinowski J."/>
            <person name="Ruckert C."/>
        </authorList>
    </citation>
    <scope>NUCLEOTIDE SEQUENCE</scope>
    <source>
        <strain evidence="14">CGMCC 1.15725</strain>
    </source>
</reference>
<reference evidence="14" key="2">
    <citation type="submission" date="2020-09" db="EMBL/GenBank/DDBJ databases">
        <authorList>
            <person name="Sun Q."/>
            <person name="Zhou Y."/>
        </authorList>
    </citation>
    <scope>NUCLEOTIDE SEQUENCE</scope>
    <source>
        <strain evidence="14">CGMCC 1.15725</strain>
    </source>
</reference>
<dbReference type="EMBL" id="BMJQ01000012">
    <property type="protein sequence ID" value="GGF33481.1"/>
    <property type="molecule type" value="Genomic_DNA"/>
</dbReference>
<evidence type="ECO:0000256" key="11">
    <source>
        <dbReference type="ARBA" id="ARBA00023136"/>
    </source>
</evidence>
<accession>A0A8J2YWT3</accession>
<proteinExistence type="inferred from homology"/>
<evidence type="ECO:0000313" key="14">
    <source>
        <dbReference type="EMBL" id="GGF33481.1"/>
    </source>
</evidence>
<feature type="transmembrane region" description="Helical" evidence="13">
    <location>
        <begin position="92"/>
        <end position="117"/>
    </location>
</feature>
<keyword evidence="11 12" id="KW-0472">Membrane</keyword>
<keyword evidence="15" id="KW-1185">Reference proteome</keyword>
<feature type="transmembrane region" description="Helical" evidence="13">
    <location>
        <begin position="129"/>
        <end position="151"/>
    </location>
</feature>
<dbReference type="PIRSF" id="PIRSF002764">
    <property type="entry name" value="CcmB"/>
    <property type="match status" value="1"/>
</dbReference>
<evidence type="ECO:0000256" key="6">
    <source>
        <dbReference type="ARBA" id="ARBA00022475"/>
    </source>
</evidence>
<dbReference type="GO" id="GO:1903607">
    <property type="term" value="P:cytochrome c biosynthetic process"/>
    <property type="evidence" value="ECO:0007669"/>
    <property type="project" value="TreeGrafter"/>
</dbReference>
<dbReference type="RefSeq" id="WP_189049919.1">
    <property type="nucleotide sequence ID" value="NZ_BMJQ01000012.1"/>
</dbReference>
<dbReference type="InterPro" id="IPR003544">
    <property type="entry name" value="Cyt_c_biogenesis_CcmB"/>
</dbReference>
<comment type="caution">
    <text evidence="14">The sequence shown here is derived from an EMBL/GenBank/DDBJ whole genome shotgun (WGS) entry which is preliminary data.</text>
</comment>
<keyword evidence="8 13" id="KW-0812">Transmembrane</keyword>
<keyword evidence="7 12" id="KW-0997">Cell inner membrane</keyword>
<evidence type="ECO:0000256" key="7">
    <source>
        <dbReference type="ARBA" id="ARBA00022519"/>
    </source>
</evidence>
<evidence type="ECO:0000256" key="1">
    <source>
        <dbReference type="ARBA" id="ARBA00002442"/>
    </source>
</evidence>
<feature type="transmembrane region" description="Helical" evidence="13">
    <location>
        <begin position="52"/>
        <end position="71"/>
    </location>
</feature>
<dbReference type="PANTHER" id="PTHR30070:SF1">
    <property type="entry name" value="CYTOCHROME C BIOGENESIS B-RELATED"/>
    <property type="match status" value="1"/>
</dbReference>
<evidence type="ECO:0000256" key="10">
    <source>
        <dbReference type="ARBA" id="ARBA00022989"/>
    </source>
</evidence>
<dbReference type="InterPro" id="IPR026031">
    <property type="entry name" value="Cyt_c_CcmB_bac"/>
</dbReference>
<evidence type="ECO:0000256" key="12">
    <source>
        <dbReference type="PIRNR" id="PIRNR002764"/>
    </source>
</evidence>
<dbReference type="AlphaFoldDB" id="A0A8J2YWT3"/>
<evidence type="ECO:0000313" key="15">
    <source>
        <dbReference type="Proteomes" id="UP000646365"/>
    </source>
</evidence>
<name>A0A8J2YWT3_9PROT</name>
<dbReference type="Proteomes" id="UP000646365">
    <property type="component" value="Unassembled WGS sequence"/>
</dbReference>
<evidence type="ECO:0000256" key="8">
    <source>
        <dbReference type="ARBA" id="ARBA00022692"/>
    </source>
</evidence>
<dbReference type="PANTHER" id="PTHR30070">
    <property type="entry name" value="HEME EXPORTER PROTEIN B"/>
    <property type="match status" value="1"/>
</dbReference>
<dbReference type="PRINTS" id="PR01414">
    <property type="entry name" value="CCMBBIOGNSIS"/>
</dbReference>
<evidence type="ECO:0000256" key="2">
    <source>
        <dbReference type="ARBA" id="ARBA00004429"/>
    </source>
</evidence>
<keyword evidence="5 12" id="KW-0813">Transport</keyword>
<evidence type="ECO:0000256" key="9">
    <source>
        <dbReference type="ARBA" id="ARBA00022748"/>
    </source>
</evidence>
<sequence length="220" mass="22712">MSGFRALLLRDLRLAFRQGGDGLMAVIFFVLAALLFPFGLGPEPEALARDAVGIVWVMALLASLLALDRLFQGDWEDGTLDLMALSPLPLELAVLAKALAHWLLSGLPLLVAAPIVASMLQFDAASLPRLVLALALGTPTLSLLGAVGAALTLGARRAAVLVSLLVLPLEIPVLIFGVAAADPAGIGDGLTHVMVLGALLALALPLCPWAAAAALRQALE</sequence>
<gene>
    <name evidence="14" type="ORF">GCM10011611_44630</name>
</gene>